<feature type="transmembrane region" description="Helical" evidence="1">
    <location>
        <begin position="78"/>
        <end position="99"/>
    </location>
</feature>
<evidence type="ECO:0000259" key="2">
    <source>
        <dbReference type="Pfam" id="PF01757"/>
    </source>
</evidence>
<keyword evidence="3" id="KW-0012">Acyltransferase</keyword>
<dbReference type="GO" id="GO:0016747">
    <property type="term" value="F:acyltransferase activity, transferring groups other than amino-acyl groups"/>
    <property type="evidence" value="ECO:0007669"/>
    <property type="project" value="InterPro"/>
</dbReference>
<dbReference type="AlphaFoldDB" id="A0A857DJF6"/>
<feature type="transmembrane region" description="Helical" evidence="1">
    <location>
        <begin position="148"/>
        <end position="165"/>
    </location>
</feature>
<keyword evidence="1" id="KW-0812">Transmembrane</keyword>
<dbReference type="InterPro" id="IPR052734">
    <property type="entry name" value="Nod_factor_acetyltransferase"/>
</dbReference>
<feature type="transmembrane region" description="Helical" evidence="1">
    <location>
        <begin position="119"/>
        <end position="141"/>
    </location>
</feature>
<evidence type="ECO:0000256" key="1">
    <source>
        <dbReference type="SAM" id="Phobius"/>
    </source>
</evidence>
<dbReference type="EMBL" id="CP046996">
    <property type="protein sequence ID" value="QHA00841.1"/>
    <property type="molecule type" value="Genomic_DNA"/>
</dbReference>
<dbReference type="Proteomes" id="UP000430508">
    <property type="component" value="Chromosome"/>
</dbReference>
<feature type="transmembrane region" description="Helical" evidence="1">
    <location>
        <begin position="38"/>
        <end position="58"/>
    </location>
</feature>
<dbReference type="InterPro" id="IPR002656">
    <property type="entry name" value="Acyl_transf_3_dom"/>
</dbReference>
<proteinExistence type="predicted"/>
<keyword evidence="1" id="KW-1133">Transmembrane helix</keyword>
<keyword evidence="1" id="KW-0472">Membrane</keyword>
<dbReference type="RefSeq" id="WP_019226367.1">
    <property type="nucleotide sequence ID" value="NZ_CP046996.1"/>
</dbReference>
<dbReference type="PANTHER" id="PTHR37312:SF1">
    <property type="entry name" value="MEMBRANE-BOUND ACYLTRANSFERASE YKRP-RELATED"/>
    <property type="match status" value="1"/>
</dbReference>
<feature type="domain" description="Acyltransferase 3" evidence="2">
    <location>
        <begin position="15"/>
        <end position="311"/>
    </location>
</feature>
<protein>
    <submittedName>
        <fullName evidence="3">Acyltransferase family protein</fullName>
    </submittedName>
</protein>
<evidence type="ECO:0000313" key="4">
    <source>
        <dbReference type="Proteomes" id="UP000430508"/>
    </source>
</evidence>
<organism evidence="3 4">
    <name type="scientific">Dehalobacter restrictus</name>
    <dbReference type="NCBI Taxonomy" id="55583"/>
    <lineage>
        <taxon>Bacteria</taxon>
        <taxon>Bacillati</taxon>
        <taxon>Bacillota</taxon>
        <taxon>Clostridia</taxon>
        <taxon>Eubacteriales</taxon>
        <taxon>Desulfitobacteriaceae</taxon>
        <taxon>Dehalobacter</taxon>
    </lineage>
</organism>
<reference evidence="3 4" key="1">
    <citation type="submission" date="2019-12" db="EMBL/GenBank/DDBJ databases">
        <title>Sequence classification of anaerobic respiratory reductive dehalogenases: First we see many, then we see few.</title>
        <authorList>
            <person name="Molenda O."/>
            <person name="Puentes Jacome L.A."/>
            <person name="Cao X."/>
            <person name="Nesbo C.L."/>
            <person name="Tang S."/>
            <person name="Morson N."/>
            <person name="Patron J."/>
            <person name="Lomheim L."/>
            <person name="Wishart D.S."/>
            <person name="Edwards E.A."/>
        </authorList>
    </citation>
    <scope>NUCLEOTIDE SEQUENCE [LARGE SCALE GENOMIC DNA]</scope>
    <source>
        <strain evidence="3 4">12DCA</strain>
    </source>
</reference>
<dbReference type="Pfam" id="PF01757">
    <property type="entry name" value="Acyl_transf_3"/>
    <property type="match status" value="1"/>
</dbReference>
<feature type="transmembrane region" description="Helical" evidence="1">
    <location>
        <begin position="239"/>
        <end position="260"/>
    </location>
</feature>
<accession>A0A857DJF6</accession>
<sequence length="352" mass="40564">MTVQGITAEENDNRIIWLDVMKGIGILSVVWGHAGHPYSFLMFFFHMPLFFFISGYLYRSAGAGTPLQYLVRRSKQLLVPYVFYIVLITVFLAVLSALKGQSANINWTALVLGGSKLEGAYGAFWFVTCLFFVQIFFDFVIRKIRPRWLVVLVIAACFVFAFWESRFHQDFFVPWNMDVAFFGIVFYALGFLFKQKKWLVNTQLNKIILLLSAVFLVLFLYAYFQDYLRFGLDFKHRQYYFFGTNILVPMAAILLISGLSRMLANWTFCRRVLSSLGQSSMAIMFLHLFVNSVIGGFITISPWRFLIIGILFPWLWFEFASRIPGLRFLALGINPKRPAIGIGISGRSDRSI</sequence>
<gene>
    <name evidence="3" type="ORF">GQ588_09445</name>
</gene>
<evidence type="ECO:0000313" key="3">
    <source>
        <dbReference type="EMBL" id="QHA00841.1"/>
    </source>
</evidence>
<dbReference type="PANTHER" id="PTHR37312">
    <property type="entry name" value="MEMBRANE-BOUND ACYLTRANSFERASE YKRP-RELATED"/>
    <property type="match status" value="1"/>
</dbReference>
<feature type="transmembrane region" description="Helical" evidence="1">
    <location>
        <begin position="171"/>
        <end position="192"/>
    </location>
</feature>
<keyword evidence="3" id="KW-0808">Transferase</keyword>
<name>A0A857DJF6_9FIRM</name>
<feature type="transmembrane region" description="Helical" evidence="1">
    <location>
        <begin position="204"/>
        <end position="224"/>
    </location>
</feature>